<dbReference type="InterPro" id="IPR027417">
    <property type="entry name" value="P-loop_NTPase"/>
</dbReference>
<dbReference type="AlphaFoldDB" id="X1KWB9"/>
<dbReference type="Gene3D" id="3.40.50.300">
    <property type="entry name" value="P-loop containing nucleotide triphosphate hydrolases"/>
    <property type="match status" value="1"/>
</dbReference>
<reference evidence="1" key="1">
    <citation type="journal article" date="2014" name="Front. Microbiol.">
        <title>High frequency of phylogenetically diverse reductive dehalogenase-homologous genes in deep subseafloor sedimentary metagenomes.</title>
        <authorList>
            <person name="Kawai M."/>
            <person name="Futagami T."/>
            <person name="Toyoda A."/>
            <person name="Takaki Y."/>
            <person name="Nishi S."/>
            <person name="Hori S."/>
            <person name="Arai W."/>
            <person name="Tsubouchi T."/>
            <person name="Morono Y."/>
            <person name="Uchiyama I."/>
            <person name="Ito T."/>
            <person name="Fujiyama A."/>
            <person name="Inagaki F."/>
            <person name="Takami H."/>
        </authorList>
    </citation>
    <scope>NUCLEOTIDE SEQUENCE</scope>
    <source>
        <strain evidence="1">Expedition CK06-06</strain>
    </source>
</reference>
<sequence length="65" mass="7286">MHLVIAVGLPGSGKSTYFQHAKITALSSDEIRRLLADDPTDQTIHGQVFGTLRYLIRQRIRIGRP</sequence>
<evidence type="ECO:0008006" key="2">
    <source>
        <dbReference type="Google" id="ProtNLM"/>
    </source>
</evidence>
<comment type="caution">
    <text evidence="1">The sequence shown here is derived from an EMBL/GenBank/DDBJ whole genome shotgun (WGS) entry which is preliminary data.</text>
</comment>
<protein>
    <recommendedName>
        <fullName evidence="2">Zeta toxin domain-containing protein</fullName>
    </recommendedName>
</protein>
<dbReference type="EMBL" id="BARV01010333">
    <property type="protein sequence ID" value="GAI10963.1"/>
    <property type="molecule type" value="Genomic_DNA"/>
</dbReference>
<accession>X1KWB9</accession>
<proteinExistence type="predicted"/>
<evidence type="ECO:0000313" key="1">
    <source>
        <dbReference type="EMBL" id="GAI10963.1"/>
    </source>
</evidence>
<feature type="non-terminal residue" evidence="1">
    <location>
        <position position="65"/>
    </location>
</feature>
<dbReference type="Pfam" id="PF13671">
    <property type="entry name" value="AAA_33"/>
    <property type="match status" value="1"/>
</dbReference>
<gene>
    <name evidence="1" type="ORF">S06H3_20040</name>
</gene>
<name>X1KWB9_9ZZZZ</name>
<organism evidence="1">
    <name type="scientific">marine sediment metagenome</name>
    <dbReference type="NCBI Taxonomy" id="412755"/>
    <lineage>
        <taxon>unclassified sequences</taxon>
        <taxon>metagenomes</taxon>
        <taxon>ecological metagenomes</taxon>
    </lineage>
</organism>